<dbReference type="EMBL" id="JH930472">
    <property type="protein sequence ID" value="EKM55642.1"/>
    <property type="molecule type" value="Genomic_DNA"/>
</dbReference>
<dbReference type="Proteomes" id="UP000008370">
    <property type="component" value="Unassembled WGS sequence"/>
</dbReference>
<dbReference type="OrthoDB" id="2789160at2759"/>
<proteinExistence type="predicted"/>
<accession>K5WYQ4</accession>
<sequence>MFTIDGRLPVNLWEALHTPLSYLDGAQDLFFDGCGTKITYRILVDGYREFSKQMNAQRRYRGLTLPISRSKVAKQIAQVVSKFIECASEVTANSELRFGPGYITLDQIYLVELRQVSSASFQPILAVLCRQLPQVLPTYAQVDAAPGGFSNVLTEFASELQCLTHVPLSGLPTYSC</sequence>
<dbReference type="AlphaFoldDB" id="K5WYQ4"/>
<evidence type="ECO:0000313" key="2">
    <source>
        <dbReference type="Proteomes" id="UP000008370"/>
    </source>
</evidence>
<name>K5WYQ4_PHACS</name>
<evidence type="ECO:0000313" key="1">
    <source>
        <dbReference type="EMBL" id="EKM55642.1"/>
    </source>
</evidence>
<dbReference type="STRING" id="650164.K5WYQ4"/>
<dbReference type="RefSeq" id="XP_007395962.1">
    <property type="nucleotide sequence ID" value="XM_007395900.1"/>
</dbReference>
<dbReference type="InParanoid" id="K5WYQ4"/>
<keyword evidence="2" id="KW-1185">Reference proteome</keyword>
<gene>
    <name evidence="1" type="ORF">PHACADRAFT_256409</name>
</gene>
<reference evidence="1 2" key="1">
    <citation type="journal article" date="2012" name="BMC Genomics">
        <title>Comparative genomics of the white-rot fungi, Phanerochaete carnosa and P. chrysosporium, to elucidate the genetic basis of the distinct wood types they colonize.</title>
        <authorList>
            <person name="Suzuki H."/>
            <person name="MacDonald J."/>
            <person name="Syed K."/>
            <person name="Salamov A."/>
            <person name="Hori C."/>
            <person name="Aerts A."/>
            <person name="Henrissat B."/>
            <person name="Wiebenga A."/>
            <person name="vanKuyk P.A."/>
            <person name="Barry K."/>
            <person name="Lindquist E."/>
            <person name="LaButti K."/>
            <person name="Lapidus A."/>
            <person name="Lucas S."/>
            <person name="Coutinho P."/>
            <person name="Gong Y."/>
            <person name="Samejima M."/>
            <person name="Mahadevan R."/>
            <person name="Abou-Zaid M."/>
            <person name="de Vries R.P."/>
            <person name="Igarashi K."/>
            <person name="Yadav J.S."/>
            <person name="Grigoriev I.V."/>
            <person name="Master E.R."/>
        </authorList>
    </citation>
    <scope>NUCLEOTIDE SEQUENCE [LARGE SCALE GENOMIC DNA]</scope>
    <source>
        <strain evidence="1 2">HHB-10118-sp</strain>
    </source>
</reference>
<organism evidence="1 2">
    <name type="scientific">Phanerochaete carnosa (strain HHB-10118-sp)</name>
    <name type="common">White-rot fungus</name>
    <name type="synonym">Peniophora carnosa</name>
    <dbReference type="NCBI Taxonomy" id="650164"/>
    <lineage>
        <taxon>Eukaryota</taxon>
        <taxon>Fungi</taxon>
        <taxon>Dikarya</taxon>
        <taxon>Basidiomycota</taxon>
        <taxon>Agaricomycotina</taxon>
        <taxon>Agaricomycetes</taxon>
        <taxon>Polyporales</taxon>
        <taxon>Phanerochaetaceae</taxon>
        <taxon>Phanerochaete</taxon>
    </lineage>
</organism>
<protein>
    <submittedName>
        <fullName evidence="1">Uncharacterized protein</fullName>
    </submittedName>
</protein>
<dbReference type="KEGG" id="pco:PHACADRAFT_256409"/>
<dbReference type="GeneID" id="18916571"/>
<dbReference type="HOGENOM" id="CLU_1525709_0_0_1"/>